<comment type="caution">
    <text evidence="1">The sequence shown here is derived from an EMBL/GenBank/DDBJ whole genome shotgun (WGS) entry which is preliminary data.</text>
</comment>
<evidence type="ECO:0000313" key="1">
    <source>
        <dbReference type="EMBL" id="EMN00929.1"/>
    </source>
</evidence>
<keyword evidence="2" id="KW-1185">Reference proteome</keyword>
<evidence type="ECO:0000313" key="2">
    <source>
        <dbReference type="Proteomes" id="UP000012099"/>
    </source>
</evidence>
<sequence>MRIFFWIGLKNGFFTENSSYKIIVIVGVLILSDKKIER</sequence>
<dbReference type="Proteomes" id="UP000012099">
    <property type="component" value="Unassembled WGS sequence"/>
</dbReference>
<dbReference type="EMBL" id="AHMH02000069">
    <property type="protein sequence ID" value="EMN00929.1"/>
    <property type="molecule type" value="Genomic_DNA"/>
</dbReference>
<accession>A0ABN0J2G5</accession>
<reference evidence="1 2" key="1">
    <citation type="submission" date="2013-01" db="EMBL/GenBank/DDBJ databases">
        <authorList>
            <person name="Harkins D.M."/>
            <person name="Durkin A.S."/>
            <person name="Brinkac L.M."/>
            <person name="Haft D.H."/>
            <person name="Selengut J.D."/>
            <person name="Sanka R."/>
            <person name="DePew J."/>
            <person name="Purushe J."/>
            <person name="Whelen A.C."/>
            <person name="Vinetz J.M."/>
            <person name="Sutton G.G."/>
            <person name="Nierman W.C."/>
            <person name="Fouts D.E."/>
        </authorList>
    </citation>
    <scope>NUCLEOTIDE SEQUENCE [LARGE SCALE GENOMIC DNA]</scope>
    <source>
        <strain evidence="1 2">2007001578</strain>
    </source>
</reference>
<protein>
    <submittedName>
        <fullName evidence="1">Uncharacterized protein</fullName>
    </submittedName>
</protein>
<name>A0ABN0J2G5_9LEPT</name>
<proteinExistence type="predicted"/>
<gene>
    <name evidence="1" type="ORF">LEP1GSC035_4962</name>
</gene>
<organism evidence="1 2">
    <name type="scientific">Leptospira noguchii str. 2007001578</name>
    <dbReference type="NCBI Taxonomy" id="1049974"/>
    <lineage>
        <taxon>Bacteria</taxon>
        <taxon>Pseudomonadati</taxon>
        <taxon>Spirochaetota</taxon>
        <taxon>Spirochaetia</taxon>
        <taxon>Leptospirales</taxon>
        <taxon>Leptospiraceae</taxon>
        <taxon>Leptospira</taxon>
    </lineage>
</organism>